<proteinExistence type="predicted"/>
<gene>
    <name evidence="1" type="ORF">F4559_004756</name>
</gene>
<accession>A0A7W7WXR0</accession>
<evidence type="ECO:0000313" key="1">
    <source>
        <dbReference type="EMBL" id="MBB4967397.1"/>
    </source>
</evidence>
<organism evidence="1 2">
    <name type="scientific">Saccharothrix violaceirubra</name>
    <dbReference type="NCBI Taxonomy" id="413306"/>
    <lineage>
        <taxon>Bacteria</taxon>
        <taxon>Bacillati</taxon>
        <taxon>Actinomycetota</taxon>
        <taxon>Actinomycetes</taxon>
        <taxon>Pseudonocardiales</taxon>
        <taxon>Pseudonocardiaceae</taxon>
        <taxon>Saccharothrix</taxon>
    </lineage>
</organism>
<dbReference type="AlphaFoldDB" id="A0A7W7WXR0"/>
<reference evidence="1 2" key="1">
    <citation type="submission" date="2020-08" db="EMBL/GenBank/DDBJ databases">
        <title>Sequencing the genomes of 1000 actinobacteria strains.</title>
        <authorList>
            <person name="Klenk H.-P."/>
        </authorList>
    </citation>
    <scope>NUCLEOTIDE SEQUENCE [LARGE SCALE GENOMIC DNA]</scope>
    <source>
        <strain evidence="1 2">DSM 45084</strain>
    </source>
</reference>
<sequence>MRERPVVTDDLRARATSNTWLQVFDPVLEKVLGPVGEAVVGRYLVDADGRITDTYVENPRLLRPENELEAALLLAGAGQVGQDDVVVALLGAELVLPLDPSRRERPHLVFRDEGPVRVVDAFTSAKVLPADWPPHWQRRTGVELAVLFDRAGEDFVLRLCGPVGLRVDLPEAGLVRALRDVVGSGVVVAGEQSA</sequence>
<dbReference type="RefSeq" id="WP_184672078.1">
    <property type="nucleotide sequence ID" value="NZ_BAABAI010000009.1"/>
</dbReference>
<evidence type="ECO:0000313" key="2">
    <source>
        <dbReference type="Proteomes" id="UP000542674"/>
    </source>
</evidence>
<evidence type="ECO:0008006" key="3">
    <source>
        <dbReference type="Google" id="ProtNLM"/>
    </source>
</evidence>
<keyword evidence="2" id="KW-1185">Reference proteome</keyword>
<name>A0A7W7WXR0_9PSEU</name>
<dbReference type="Proteomes" id="UP000542674">
    <property type="component" value="Unassembled WGS sequence"/>
</dbReference>
<dbReference type="EMBL" id="JACHJS010000001">
    <property type="protein sequence ID" value="MBB4967397.1"/>
    <property type="molecule type" value="Genomic_DNA"/>
</dbReference>
<comment type="caution">
    <text evidence="1">The sequence shown here is derived from an EMBL/GenBank/DDBJ whole genome shotgun (WGS) entry which is preliminary data.</text>
</comment>
<protein>
    <recommendedName>
        <fullName evidence="3">Type III secretion system (T3SS) SseB-like protein</fullName>
    </recommendedName>
</protein>